<dbReference type="PANTHER" id="PTHR10730">
    <property type="entry name" value="PROCOLLAGEN-LYSINE,2-OXOGLUTARATE 5-DIOXYGENASE/GLYCOSYLTRANSFERASE 25 FAMILY MEMBER"/>
    <property type="match status" value="1"/>
</dbReference>
<organism evidence="4 5">
    <name type="scientific">Meganyctiphanes norvegica</name>
    <name type="common">Northern krill</name>
    <name type="synonym">Thysanopoda norvegica</name>
    <dbReference type="NCBI Taxonomy" id="48144"/>
    <lineage>
        <taxon>Eukaryota</taxon>
        <taxon>Metazoa</taxon>
        <taxon>Ecdysozoa</taxon>
        <taxon>Arthropoda</taxon>
        <taxon>Crustacea</taxon>
        <taxon>Multicrustacea</taxon>
        <taxon>Malacostraca</taxon>
        <taxon>Eumalacostraca</taxon>
        <taxon>Eucarida</taxon>
        <taxon>Euphausiacea</taxon>
        <taxon>Euphausiidae</taxon>
        <taxon>Meganyctiphanes</taxon>
    </lineage>
</organism>
<evidence type="ECO:0000256" key="3">
    <source>
        <dbReference type="ARBA" id="ARBA00022679"/>
    </source>
</evidence>
<dbReference type="EMBL" id="CAXKWB010016298">
    <property type="protein sequence ID" value="CAL4115888.1"/>
    <property type="molecule type" value="Genomic_DNA"/>
</dbReference>
<evidence type="ECO:0000256" key="1">
    <source>
        <dbReference type="ARBA" id="ARBA00006721"/>
    </source>
</evidence>
<dbReference type="GO" id="GO:0016740">
    <property type="term" value="F:transferase activity"/>
    <property type="evidence" value="ECO:0007669"/>
    <property type="project" value="UniProtKB-KW"/>
</dbReference>
<keyword evidence="5" id="KW-1185">Reference proteome</keyword>
<dbReference type="InterPro" id="IPR050757">
    <property type="entry name" value="Collagen_mod_GT25"/>
</dbReference>
<gene>
    <name evidence="4" type="ORF">MNOR_LOCUS20800</name>
</gene>
<comment type="similarity">
    <text evidence="1">Belongs to the glycosyltransferase 25 family.</text>
</comment>
<evidence type="ECO:0000313" key="5">
    <source>
        <dbReference type="Proteomes" id="UP001497623"/>
    </source>
</evidence>
<feature type="non-terminal residue" evidence="4">
    <location>
        <position position="1"/>
    </location>
</feature>
<keyword evidence="3" id="KW-0808">Transferase</keyword>
<protein>
    <submittedName>
        <fullName evidence="4">Uncharacterized protein</fullName>
    </submittedName>
</protein>
<evidence type="ECO:0000256" key="2">
    <source>
        <dbReference type="ARBA" id="ARBA00022676"/>
    </source>
</evidence>
<name>A0AAV2R9F2_MEGNR</name>
<accession>A0AAV2R9F2</accession>
<dbReference type="AlphaFoldDB" id="A0AAV2R9F2"/>
<evidence type="ECO:0000313" key="4">
    <source>
        <dbReference type="EMBL" id="CAL4115888.1"/>
    </source>
</evidence>
<sequence>VAAELMIANDVKNNIFKELNHESMTHIGIRNGIDGSKLITTAHSSLKHPPPLLYRRLGSFCSPIYNLHSGEFGYKRPCPKCPNEDTILTEEYAEVVISITVSAEAPFLSLFLIYLHKISYSKSKIHLRFIIENERKGYQKIKEFLKLHAHEYQSTAVHGPVVSESTKDSTLKIWDEASTFGSYLFILDSSVYVNYADIIQFLINKNRNVIGPLLMIHENHHDQLKHNIASNYENGQFQHGPLTEMFINKMNDGRMNFIGIFQVAYISHAVLMSPTVLQKMQITFRDDESLLQHSTMEQLLNQGFIPYATNEKEFGFLMSRKGYKSDIESAAAKERQYEISQLYFRNQSDFVSQNITDNCKGFSFSSVLTTNLTSDVEESIARSWQYINEENEEIDILKPKAQSVFEKFAAMIFQKIISDNNHFHDESNAVQVPIIVDLGENMDGSENEEPLIYELPKEARTVVLICIFHPQFSKGCILEVAQQENICRMELKTAEAVIIPQNIANKVALMLPQTLLQIFT</sequence>
<comment type="caution">
    <text evidence="4">The sequence shown here is derived from an EMBL/GenBank/DDBJ whole genome shotgun (WGS) entry which is preliminary data.</text>
</comment>
<keyword evidence="2" id="KW-0328">Glycosyltransferase</keyword>
<dbReference type="Proteomes" id="UP001497623">
    <property type="component" value="Unassembled WGS sequence"/>
</dbReference>
<dbReference type="PANTHER" id="PTHR10730:SF53">
    <property type="entry name" value="GLYCOSYLTRANSFERASE 25 FAMILY MEMBER"/>
    <property type="match status" value="1"/>
</dbReference>
<proteinExistence type="inferred from homology"/>
<reference evidence="4 5" key="1">
    <citation type="submission" date="2024-05" db="EMBL/GenBank/DDBJ databases">
        <authorList>
            <person name="Wallberg A."/>
        </authorList>
    </citation>
    <scope>NUCLEOTIDE SEQUENCE [LARGE SCALE GENOMIC DNA]</scope>
</reference>